<dbReference type="GeneID" id="303221631"/>
<dbReference type="RefSeq" id="WP_240811954.1">
    <property type="nucleotide sequence ID" value="NZ_FXYY01000001.1"/>
</dbReference>
<dbReference type="AlphaFoldDB" id="A0A2H1HJN9"/>
<dbReference type="InterPro" id="IPR019099">
    <property type="entry name" value="Uncharacterised_PGPGW_TM"/>
</dbReference>
<feature type="transmembrane region" description="Helical" evidence="2">
    <location>
        <begin position="48"/>
        <end position="68"/>
    </location>
</feature>
<feature type="transmembrane region" description="Helical" evidence="2">
    <location>
        <begin position="115"/>
        <end position="137"/>
    </location>
</feature>
<name>A0A2H1HJN9_BRELN</name>
<proteinExistence type="predicted"/>
<reference evidence="3 4" key="1">
    <citation type="submission" date="2017-03" db="EMBL/GenBank/DDBJ databases">
        <authorList>
            <person name="Afonso C.L."/>
            <person name="Miller P.J."/>
            <person name="Scott M.A."/>
            <person name="Spackman E."/>
            <person name="Goraichik I."/>
            <person name="Dimitrov K.M."/>
            <person name="Suarez D.L."/>
            <person name="Swayne D.E."/>
        </authorList>
    </citation>
    <scope>NUCLEOTIDE SEQUENCE [LARGE SCALE GENOMIC DNA]</scope>
    <source>
        <strain evidence="3 4">ATCC 9172</strain>
    </source>
</reference>
<gene>
    <name evidence="3" type="ORF">BLIN9172_00190</name>
</gene>
<dbReference type="InterPro" id="IPR013434">
    <property type="entry name" value="CHP02611"/>
</dbReference>
<evidence type="ECO:0000313" key="4">
    <source>
        <dbReference type="Proteomes" id="UP000234641"/>
    </source>
</evidence>
<dbReference type="NCBIfam" id="TIGR02611">
    <property type="entry name" value="TIGR02611 family protein"/>
    <property type="match status" value="1"/>
</dbReference>
<feature type="transmembrane region" description="Helical" evidence="2">
    <location>
        <begin position="74"/>
        <end position="92"/>
    </location>
</feature>
<accession>A0A2H1HJN9</accession>
<keyword evidence="2" id="KW-0472">Membrane</keyword>
<keyword evidence="2" id="KW-1133">Transmembrane helix</keyword>
<evidence type="ECO:0000256" key="2">
    <source>
        <dbReference type="SAM" id="Phobius"/>
    </source>
</evidence>
<keyword evidence="2" id="KW-0812">Transmembrane</keyword>
<dbReference type="EMBL" id="FXYY01000001">
    <property type="protein sequence ID" value="SMX63142.1"/>
    <property type="molecule type" value="Genomic_DNA"/>
</dbReference>
<dbReference type="Proteomes" id="UP000234641">
    <property type="component" value="Unassembled WGS sequence"/>
</dbReference>
<feature type="region of interest" description="Disordered" evidence="1">
    <location>
        <begin position="1"/>
        <end position="21"/>
    </location>
</feature>
<evidence type="ECO:0000256" key="1">
    <source>
        <dbReference type="SAM" id="MobiDB-lite"/>
    </source>
</evidence>
<dbReference type="Pfam" id="PF09656">
    <property type="entry name" value="PGPGW"/>
    <property type="match status" value="1"/>
</dbReference>
<evidence type="ECO:0000313" key="3">
    <source>
        <dbReference type="EMBL" id="SMX63142.1"/>
    </source>
</evidence>
<organism evidence="3 4">
    <name type="scientific">Brevibacterium linens ATCC 9172</name>
    <dbReference type="NCBI Taxonomy" id="1255617"/>
    <lineage>
        <taxon>Bacteria</taxon>
        <taxon>Bacillati</taxon>
        <taxon>Actinomycetota</taxon>
        <taxon>Actinomycetes</taxon>
        <taxon>Micrococcales</taxon>
        <taxon>Brevibacteriaceae</taxon>
        <taxon>Brevibacterium</taxon>
    </lineage>
</organism>
<protein>
    <submittedName>
        <fullName evidence="3">TIGR02611 family protein</fullName>
    </submittedName>
</protein>
<sequence length="158" mass="18231">MNAESPQTRPKGWLSRHHRQGPRPWRKLRLGFLRWRRTVLANPHTARLYRSIVGGLGTLIVLIGLVLVPLPGPGWLIVIIGLFIISSEFHWARRLLHFVRVNVERWTHWIMAQSLWVRWTVGAVTAAFVTAVVWLTLRLTGLPDWVPDLRIFDVIGLS</sequence>